<name>A0A2P5A7A7_PARAD</name>
<feature type="compositionally biased region" description="Polar residues" evidence="1">
    <location>
        <begin position="1"/>
        <end position="19"/>
    </location>
</feature>
<feature type="region of interest" description="Disordered" evidence="1">
    <location>
        <begin position="1"/>
        <end position="37"/>
    </location>
</feature>
<sequence length="86" mass="9937">MSSHESTPLITNVASGSNSGDDRHNPKGKRVREETRGCSVKKELRRLKNDRLKKNMKKDDIELILNEMEVKFDYPRSDALFMDSIE</sequence>
<dbReference type="EMBL" id="JXTB01000819">
    <property type="protein sequence ID" value="PON32421.1"/>
    <property type="molecule type" value="Genomic_DNA"/>
</dbReference>
<gene>
    <name evidence="2" type="ORF">PanWU01x14_361450</name>
</gene>
<evidence type="ECO:0000313" key="2">
    <source>
        <dbReference type="EMBL" id="PON32421.1"/>
    </source>
</evidence>
<accession>A0A2P5A7A7</accession>
<organism evidence="2 3">
    <name type="scientific">Parasponia andersonii</name>
    <name type="common">Sponia andersonii</name>
    <dbReference type="NCBI Taxonomy" id="3476"/>
    <lineage>
        <taxon>Eukaryota</taxon>
        <taxon>Viridiplantae</taxon>
        <taxon>Streptophyta</taxon>
        <taxon>Embryophyta</taxon>
        <taxon>Tracheophyta</taxon>
        <taxon>Spermatophyta</taxon>
        <taxon>Magnoliopsida</taxon>
        <taxon>eudicotyledons</taxon>
        <taxon>Gunneridae</taxon>
        <taxon>Pentapetalae</taxon>
        <taxon>rosids</taxon>
        <taxon>fabids</taxon>
        <taxon>Rosales</taxon>
        <taxon>Cannabaceae</taxon>
        <taxon>Parasponia</taxon>
    </lineage>
</organism>
<proteinExistence type="predicted"/>
<comment type="caution">
    <text evidence="2">The sequence shown here is derived from an EMBL/GenBank/DDBJ whole genome shotgun (WGS) entry which is preliminary data.</text>
</comment>
<dbReference type="AlphaFoldDB" id="A0A2P5A7A7"/>
<reference evidence="3" key="1">
    <citation type="submission" date="2016-06" db="EMBL/GenBank/DDBJ databases">
        <title>Parallel loss of symbiosis genes in relatives of nitrogen-fixing non-legume Parasponia.</title>
        <authorList>
            <person name="Van Velzen R."/>
            <person name="Holmer R."/>
            <person name="Bu F."/>
            <person name="Rutten L."/>
            <person name="Van Zeijl A."/>
            <person name="Liu W."/>
            <person name="Santuari L."/>
            <person name="Cao Q."/>
            <person name="Sharma T."/>
            <person name="Shen D."/>
            <person name="Roswanjaya Y."/>
            <person name="Wardhani T."/>
            <person name="Kalhor M.S."/>
            <person name="Jansen J."/>
            <person name="Van den Hoogen J."/>
            <person name="Gungor B."/>
            <person name="Hartog M."/>
            <person name="Hontelez J."/>
            <person name="Verver J."/>
            <person name="Yang W.-C."/>
            <person name="Schijlen E."/>
            <person name="Repin R."/>
            <person name="Schilthuizen M."/>
            <person name="Schranz E."/>
            <person name="Heidstra R."/>
            <person name="Miyata K."/>
            <person name="Fedorova E."/>
            <person name="Kohlen W."/>
            <person name="Bisseling T."/>
            <person name="Smit S."/>
            <person name="Geurts R."/>
        </authorList>
    </citation>
    <scope>NUCLEOTIDE SEQUENCE [LARGE SCALE GENOMIC DNA]</scope>
    <source>
        <strain evidence="3">cv. WU1-14</strain>
    </source>
</reference>
<evidence type="ECO:0000313" key="3">
    <source>
        <dbReference type="Proteomes" id="UP000237105"/>
    </source>
</evidence>
<feature type="compositionally biased region" description="Basic and acidic residues" evidence="1">
    <location>
        <begin position="20"/>
        <end position="37"/>
    </location>
</feature>
<protein>
    <submittedName>
        <fullName evidence="2">Uncharacterized protein</fullName>
    </submittedName>
</protein>
<keyword evidence="3" id="KW-1185">Reference proteome</keyword>
<dbReference type="Proteomes" id="UP000237105">
    <property type="component" value="Unassembled WGS sequence"/>
</dbReference>
<evidence type="ECO:0000256" key="1">
    <source>
        <dbReference type="SAM" id="MobiDB-lite"/>
    </source>
</evidence>
<dbReference type="OrthoDB" id="1745817at2759"/>